<dbReference type="Pfam" id="PF08922">
    <property type="entry name" value="DUF1905"/>
    <property type="match status" value="1"/>
</dbReference>
<dbReference type="EMBL" id="CP060394">
    <property type="protein sequence ID" value="QNI33695.1"/>
    <property type="molecule type" value="Genomic_DNA"/>
</dbReference>
<sequence>MEGKGWTFITMPKAASEKLPKRGRIAIQGTINGFAFKTSAFPDGEGSHQFMVNGTMRAGAKAAVGDTATFIIETAGDAVEFEVPDYLNAALKKSVKASAQWVKITPKAKAEWATWITSSKKEETRTARVAKTIERLAKGDKRPSE</sequence>
<dbReference type="AlphaFoldDB" id="A0A7G8BMC5"/>
<dbReference type="SUPFAM" id="SSF141694">
    <property type="entry name" value="AF2212/PG0164-like"/>
    <property type="match status" value="1"/>
</dbReference>
<organism evidence="1 2">
    <name type="scientific">Alloacidobacterium dinghuense</name>
    <dbReference type="NCBI Taxonomy" id="2763107"/>
    <lineage>
        <taxon>Bacteria</taxon>
        <taxon>Pseudomonadati</taxon>
        <taxon>Acidobacteriota</taxon>
        <taxon>Terriglobia</taxon>
        <taxon>Terriglobales</taxon>
        <taxon>Acidobacteriaceae</taxon>
        <taxon>Alloacidobacterium</taxon>
    </lineage>
</organism>
<dbReference type="InterPro" id="IPR015018">
    <property type="entry name" value="DUF1905"/>
</dbReference>
<evidence type="ECO:0000313" key="1">
    <source>
        <dbReference type="EMBL" id="QNI33695.1"/>
    </source>
</evidence>
<proteinExistence type="predicted"/>
<evidence type="ECO:0000313" key="2">
    <source>
        <dbReference type="Proteomes" id="UP000515312"/>
    </source>
</evidence>
<keyword evidence="2" id="KW-1185">Reference proteome</keyword>
<accession>A0A7G8BMC5</accession>
<dbReference type="Proteomes" id="UP000515312">
    <property type="component" value="Chromosome"/>
</dbReference>
<name>A0A7G8BMC5_9BACT</name>
<dbReference type="InterPro" id="IPR037079">
    <property type="entry name" value="AF2212/PG0164-like_sf"/>
</dbReference>
<protein>
    <submittedName>
        <fullName evidence="1">DUF1905 domain-containing protein</fullName>
    </submittedName>
</protein>
<gene>
    <name evidence="1" type="ORF">H7849_07150</name>
</gene>
<dbReference type="KEGG" id="adin:H7849_07150"/>
<dbReference type="Gene3D" id="2.40.30.100">
    <property type="entry name" value="AF2212/PG0164-like"/>
    <property type="match status" value="1"/>
</dbReference>
<dbReference type="Pfam" id="PF13376">
    <property type="entry name" value="OmdA"/>
    <property type="match status" value="1"/>
</dbReference>
<reference evidence="1 2" key="1">
    <citation type="submission" date="2020-08" db="EMBL/GenBank/DDBJ databases">
        <title>Edaphobacter telluris sp. nov. and Acidobacterium dinghuensis sp. nov., two acidobacteria isolated from forest soil.</title>
        <authorList>
            <person name="Fu J."/>
            <person name="Qiu L."/>
        </authorList>
    </citation>
    <scope>NUCLEOTIDE SEQUENCE [LARGE SCALE GENOMIC DNA]</scope>
    <source>
        <strain evidence="1">4Y35</strain>
    </source>
</reference>